<evidence type="ECO:0000256" key="1">
    <source>
        <dbReference type="SAM" id="Phobius"/>
    </source>
</evidence>
<dbReference type="Proteomes" id="UP000729357">
    <property type="component" value="Unassembled WGS sequence"/>
</dbReference>
<feature type="transmembrane region" description="Helical" evidence="1">
    <location>
        <begin position="122"/>
        <end position="145"/>
    </location>
</feature>
<comment type="caution">
    <text evidence="2">The sequence shown here is derived from an EMBL/GenBank/DDBJ whole genome shotgun (WGS) entry which is preliminary data.</text>
</comment>
<feature type="non-terminal residue" evidence="2">
    <location>
        <position position="146"/>
    </location>
</feature>
<protein>
    <submittedName>
        <fullName evidence="2">Uncharacterized protein</fullName>
    </submittedName>
</protein>
<feature type="transmembrane region" description="Helical" evidence="1">
    <location>
        <begin position="6"/>
        <end position="31"/>
    </location>
</feature>
<dbReference type="AlphaFoldDB" id="A0A9P8FZ59"/>
<feature type="transmembrane region" description="Helical" evidence="1">
    <location>
        <begin position="81"/>
        <end position="102"/>
    </location>
</feature>
<sequence length="146" mass="15664">MDTLMSAIYTAAIIALSLIAVVALVAVTWIIGVKLAEPFGVILFNMFASFGSEFVDTEASNVEGKSSKQSQQEARKKSEKLLSGVVAMLLCFFCVTLEQTLAKSEFHPGGLWWGLCAPVLKGIFEAFVALGMLRLALTAVCKLVAN</sequence>
<dbReference type="EMBL" id="JAHFXS010000233">
    <property type="protein sequence ID" value="KAG9987331.1"/>
    <property type="molecule type" value="Genomic_DNA"/>
</dbReference>
<organism evidence="2 3">
    <name type="scientific">Aureobasidium melanogenum</name>
    <name type="common">Aureobasidium pullulans var. melanogenum</name>
    <dbReference type="NCBI Taxonomy" id="46634"/>
    <lineage>
        <taxon>Eukaryota</taxon>
        <taxon>Fungi</taxon>
        <taxon>Dikarya</taxon>
        <taxon>Ascomycota</taxon>
        <taxon>Pezizomycotina</taxon>
        <taxon>Dothideomycetes</taxon>
        <taxon>Dothideomycetidae</taxon>
        <taxon>Dothideales</taxon>
        <taxon>Saccotheciaceae</taxon>
        <taxon>Aureobasidium</taxon>
    </lineage>
</organism>
<keyword evidence="1" id="KW-0472">Membrane</keyword>
<proteinExistence type="predicted"/>
<evidence type="ECO:0000313" key="3">
    <source>
        <dbReference type="Proteomes" id="UP000729357"/>
    </source>
</evidence>
<keyword evidence="1" id="KW-0812">Transmembrane</keyword>
<reference evidence="2" key="2">
    <citation type="submission" date="2021-08" db="EMBL/GenBank/DDBJ databases">
        <authorList>
            <person name="Gostincar C."/>
            <person name="Sun X."/>
            <person name="Song Z."/>
            <person name="Gunde-Cimerman N."/>
        </authorList>
    </citation>
    <scope>NUCLEOTIDE SEQUENCE</scope>
    <source>
        <strain evidence="2">EXF-9298</strain>
    </source>
</reference>
<accession>A0A9P8FZ59</accession>
<evidence type="ECO:0000313" key="2">
    <source>
        <dbReference type="EMBL" id="KAG9987331.1"/>
    </source>
</evidence>
<keyword evidence="3" id="KW-1185">Reference proteome</keyword>
<gene>
    <name evidence="2" type="ORF">KCU98_g3416</name>
</gene>
<name>A0A9P8FZ59_AURME</name>
<keyword evidence="1" id="KW-1133">Transmembrane helix</keyword>
<reference evidence="2" key="1">
    <citation type="journal article" date="2021" name="J Fungi (Basel)">
        <title>Virulence traits and population genomics of the black yeast Aureobasidium melanogenum.</title>
        <authorList>
            <person name="Cernosa A."/>
            <person name="Sun X."/>
            <person name="Gostincar C."/>
            <person name="Fang C."/>
            <person name="Gunde-Cimerman N."/>
            <person name="Song Z."/>
        </authorList>
    </citation>
    <scope>NUCLEOTIDE SEQUENCE</scope>
    <source>
        <strain evidence="2">EXF-9298</strain>
    </source>
</reference>